<evidence type="ECO:0000256" key="2">
    <source>
        <dbReference type="ARBA" id="ARBA00023125"/>
    </source>
</evidence>
<evidence type="ECO:0000256" key="1">
    <source>
        <dbReference type="ARBA" id="ARBA00023015"/>
    </source>
</evidence>
<feature type="domain" description="HTH marR-type" evidence="4">
    <location>
        <begin position="1"/>
        <end position="127"/>
    </location>
</feature>
<reference evidence="6" key="1">
    <citation type="journal article" date="2019" name="Int. J. Syst. Evol. Microbiol.">
        <title>The Global Catalogue of Microorganisms (GCM) 10K type strain sequencing project: providing services to taxonomists for standard genome sequencing and annotation.</title>
        <authorList>
            <consortium name="The Broad Institute Genomics Platform"/>
            <consortium name="The Broad Institute Genome Sequencing Center for Infectious Disease"/>
            <person name="Wu L."/>
            <person name="Ma J."/>
        </authorList>
    </citation>
    <scope>NUCLEOTIDE SEQUENCE [LARGE SCALE GENOMIC DNA]</scope>
    <source>
        <strain evidence="6">KCTC 15012</strain>
    </source>
</reference>
<dbReference type="PANTHER" id="PTHR33164">
    <property type="entry name" value="TRANSCRIPTIONAL REGULATOR, MARR FAMILY"/>
    <property type="match status" value="1"/>
</dbReference>
<dbReference type="Proteomes" id="UP001597296">
    <property type="component" value="Unassembled WGS sequence"/>
</dbReference>
<keyword evidence="6" id="KW-1185">Reference proteome</keyword>
<dbReference type="PROSITE" id="PS50995">
    <property type="entry name" value="HTH_MARR_2"/>
    <property type="match status" value="1"/>
</dbReference>
<evidence type="ECO:0000256" key="3">
    <source>
        <dbReference type="ARBA" id="ARBA00023163"/>
    </source>
</evidence>
<protein>
    <submittedName>
        <fullName evidence="5">MarR family winged helix-turn-helix transcriptional regulator</fullName>
    </submittedName>
</protein>
<keyword evidence="1" id="KW-0805">Transcription regulation</keyword>
<dbReference type="EMBL" id="JBHUIY010000008">
    <property type="protein sequence ID" value="MFD2233300.1"/>
    <property type="molecule type" value="Genomic_DNA"/>
</dbReference>
<comment type="caution">
    <text evidence="5">The sequence shown here is derived from an EMBL/GenBank/DDBJ whole genome shotgun (WGS) entry which is preliminary data.</text>
</comment>
<dbReference type="RefSeq" id="WP_377315079.1">
    <property type="nucleotide sequence ID" value="NZ_JBHUIY010000008.1"/>
</dbReference>
<dbReference type="SMART" id="SM00347">
    <property type="entry name" value="HTH_MARR"/>
    <property type="match status" value="1"/>
</dbReference>
<evidence type="ECO:0000313" key="5">
    <source>
        <dbReference type="EMBL" id="MFD2233300.1"/>
    </source>
</evidence>
<dbReference type="SUPFAM" id="SSF46785">
    <property type="entry name" value="Winged helix' DNA-binding domain"/>
    <property type="match status" value="1"/>
</dbReference>
<dbReference type="PRINTS" id="PR00598">
    <property type="entry name" value="HTHMARR"/>
</dbReference>
<keyword evidence="3" id="KW-0804">Transcription</keyword>
<dbReference type="InterPro" id="IPR000835">
    <property type="entry name" value="HTH_MarR-typ"/>
</dbReference>
<evidence type="ECO:0000313" key="6">
    <source>
        <dbReference type="Proteomes" id="UP001597296"/>
    </source>
</evidence>
<dbReference type="PANTHER" id="PTHR33164:SF64">
    <property type="entry name" value="TRANSCRIPTIONAL REGULATOR SLYA"/>
    <property type="match status" value="1"/>
</dbReference>
<dbReference type="Gene3D" id="1.10.10.10">
    <property type="entry name" value="Winged helix-like DNA-binding domain superfamily/Winged helix DNA-binding domain"/>
    <property type="match status" value="1"/>
</dbReference>
<gene>
    <name evidence="5" type="ORF">ACFSNB_05740</name>
</gene>
<evidence type="ECO:0000259" key="4">
    <source>
        <dbReference type="PROSITE" id="PS50995"/>
    </source>
</evidence>
<proteinExistence type="predicted"/>
<sequence>MLLLARRWRNAVDAHLRDFGVTSAGWRALFHLGERQGCLRPSELSEALEMERPSLTQLLDRLEATGLVERRADPDDHRCKQVVLTPAGQEIHRRTVQVNGLVASRLLHDVSDAELAVVMSVLARITRNIAADEAERGRTGRG</sequence>
<organism evidence="5 6">
    <name type="scientific">Phaeospirillum tilakii</name>
    <dbReference type="NCBI Taxonomy" id="741673"/>
    <lineage>
        <taxon>Bacteria</taxon>
        <taxon>Pseudomonadati</taxon>
        <taxon>Pseudomonadota</taxon>
        <taxon>Alphaproteobacteria</taxon>
        <taxon>Rhodospirillales</taxon>
        <taxon>Rhodospirillaceae</taxon>
        <taxon>Phaeospirillum</taxon>
    </lineage>
</organism>
<accession>A0ABW5C7L4</accession>
<dbReference type="InterPro" id="IPR039422">
    <property type="entry name" value="MarR/SlyA-like"/>
</dbReference>
<dbReference type="InterPro" id="IPR036390">
    <property type="entry name" value="WH_DNA-bd_sf"/>
</dbReference>
<name>A0ABW5C7L4_9PROT</name>
<dbReference type="Pfam" id="PF12802">
    <property type="entry name" value="MarR_2"/>
    <property type="match status" value="1"/>
</dbReference>
<dbReference type="InterPro" id="IPR036388">
    <property type="entry name" value="WH-like_DNA-bd_sf"/>
</dbReference>
<keyword evidence="2" id="KW-0238">DNA-binding</keyword>